<keyword evidence="2" id="KW-1185">Reference proteome</keyword>
<organism evidence="1 2">
    <name type="scientific">Stylosanthes scabra</name>
    <dbReference type="NCBI Taxonomy" id="79078"/>
    <lineage>
        <taxon>Eukaryota</taxon>
        <taxon>Viridiplantae</taxon>
        <taxon>Streptophyta</taxon>
        <taxon>Embryophyta</taxon>
        <taxon>Tracheophyta</taxon>
        <taxon>Spermatophyta</taxon>
        <taxon>Magnoliopsida</taxon>
        <taxon>eudicotyledons</taxon>
        <taxon>Gunneridae</taxon>
        <taxon>Pentapetalae</taxon>
        <taxon>rosids</taxon>
        <taxon>fabids</taxon>
        <taxon>Fabales</taxon>
        <taxon>Fabaceae</taxon>
        <taxon>Papilionoideae</taxon>
        <taxon>50 kb inversion clade</taxon>
        <taxon>dalbergioids sensu lato</taxon>
        <taxon>Dalbergieae</taxon>
        <taxon>Pterocarpus clade</taxon>
        <taxon>Stylosanthes</taxon>
    </lineage>
</organism>
<proteinExistence type="predicted"/>
<gene>
    <name evidence="1" type="ORF">PIB30_115457</name>
</gene>
<dbReference type="EMBL" id="JASCZI010073034">
    <property type="protein sequence ID" value="MED6142613.1"/>
    <property type="molecule type" value="Genomic_DNA"/>
</dbReference>
<evidence type="ECO:0000313" key="1">
    <source>
        <dbReference type="EMBL" id="MED6142613.1"/>
    </source>
</evidence>
<reference evidence="1 2" key="1">
    <citation type="journal article" date="2023" name="Plants (Basel)">
        <title>Bridging the Gap: Combining Genomics and Transcriptomics Approaches to Understand Stylosanthes scabra, an Orphan Legume from the Brazilian Caatinga.</title>
        <authorList>
            <person name="Ferreira-Neto J.R.C."/>
            <person name="da Silva M.D."/>
            <person name="Binneck E."/>
            <person name="de Melo N.F."/>
            <person name="da Silva R.H."/>
            <person name="de Melo A.L.T.M."/>
            <person name="Pandolfi V."/>
            <person name="Bustamante F.O."/>
            <person name="Brasileiro-Vidal A.C."/>
            <person name="Benko-Iseppon A.M."/>
        </authorList>
    </citation>
    <scope>NUCLEOTIDE SEQUENCE [LARGE SCALE GENOMIC DNA]</scope>
    <source>
        <tissue evidence="1">Leaves</tissue>
    </source>
</reference>
<sequence length="99" mass="11365">PPTSRIFESSLDPGVPVAQNQYTRLRCHMCPEMSQKKLPRLGVLSLNQSKRKGEYVRVPVLSNCQQEMAPILPIQMSAVNTDERLAMLERFHTRRECPE</sequence>
<dbReference type="Proteomes" id="UP001341840">
    <property type="component" value="Unassembled WGS sequence"/>
</dbReference>
<name>A0ABU6T3U4_9FABA</name>
<comment type="caution">
    <text evidence="1">The sequence shown here is derived from an EMBL/GenBank/DDBJ whole genome shotgun (WGS) entry which is preliminary data.</text>
</comment>
<protein>
    <submittedName>
        <fullName evidence="1">Uncharacterized protein</fullName>
    </submittedName>
</protein>
<evidence type="ECO:0000313" key="2">
    <source>
        <dbReference type="Proteomes" id="UP001341840"/>
    </source>
</evidence>
<accession>A0ABU6T3U4</accession>
<feature type="non-terminal residue" evidence="1">
    <location>
        <position position="1"/>
    </location>
</feature>